<dbReference type="PANTHER" id="PTHR11820">
    <property type="entry name" value="ACYLPYRUVASE"/>
    <property type="match status" value="1"/>
</dbReference>
<dbReference type="EC" id="4.1.1.68" evidence="3"/>
<accession>A0A841PVQ8</accession>
<reference evidence="3 4" key="1">
    <citation type="submission" date="2020-08" db="EMBL/GenBank/DDBJ databases">
        <title>Genomic Encyclopedia of Type Strains, Phase IV (KMG-IV): sequencing the most valuable type-strain genomes for metagenomic binning, comparative biology and taxonomic classification.</title>
        <authorList>
            <person name="Goeker M."/>
        </authorList>
    </citation>
    <scope>NUCLEOTIDE SEQUENCE [LARGE SCALE GENOMIC DNA]</scope>
    <source>
        <strain evidence="3 4">DSM 21769</strain>
    </source>
</reference>
<dbReference type="SUPFAM" id="SSF56529">
    <property type="entry name" value="FAH"/>
    <property type="match status" value="1"/>
</dbReference>
<dbReference type="RefSeq" id="WP_184405382.1">
    <property type="nucleotide sequence ID" value="NZ_JACHHJ010000006.1"/>
</dbReference>
<protein>
    <submittedName>
        <fullName evidence="3">5-oxopent-3-ene-1,2,5-tricarboxylate decarboxylase/2-hydroxyhepta-2,4-diene-1,7-dioate isomerase</fullName>
        <ecNumber evidence="3">4.1.1.68</ecNumber>
        <ecNumber evidence="3">5.3.3.-</ecNumber>
    </submittedName>
</protein>
<evidence type="ECO:0000313" key="4">
    <source>
        <dbReference type="Proteomes" id="UP000568839"/>
    </source>
</evidence>
<dbReference type="NCBIfam" id="TIGR02305">
    <property type="entry name" value="HpaG-N-term"/>
    <property type="match status" value="1"/>
</dbReference>
<dbReference type="GO" id="GO:0046872">
    <property type="term" value="F:metal ion binding"/>
    <property type="evidence" value="ECO:0007669"/>
    <property type="project" value="UniProtKB-KW"/>
</dbReference>
<dbReference type="InterPro" id="IPR012686">
    <property type="entry name" value="HPA_isomer/decarb_N"/>
</dbReference>
<dbReference type="PANTHER" id="PTHR11820:SF114">
    <property type="entry name" value="4-HYDROXYPHENYLACETATE CATABOLISM PROTEIN"/>
    <property type="match status" value="1"/>
</dbReference>
<evidence type="ECO:0000259" key="2">
    <source>
        <dbReference type="Pfam" id="PF01557"/>
    </source>
</evidence>
<feature type="domain" description="Fumarylacetoacetase-like C-terminal" evidence="2">
    <location>
        <begin position="47"/>
        <end position="251"/>
    </location>
</feature>
<evidence type="ECO:0000313" key="3">
    <source>
        <dbReference type="EMBL" id="MBB6451296.1"/>
    </source>
</evidence>
<dbReference type="GO" id="GO:0008704">
    <property type="term" value="F:5-carboxymethyl-2-hydroxymuconate delta-isomerase activity"/>
    <property type="evidence" value="ECO:0007669"/>
    <property type="project" value="InterPro"/>
</dbReference>
<dbReference type="EMBL" id="JACHHJ010000006">
    <property type="protein sequence ID" value="MBB6451296.1"/>
    <property type="molecule type" value="Genomic_DNA"/>
</dbReference>
<keyword evidence="4" id="KW-1185">Reference proteome</keyword>
<gene>
    <name evidence="3" type="ORF">HNR44_003303</name>
</gene>
<keyword evidence="3" id="KW-0413">Isomerase</keyword>
<keyword evidence="3" id="KW-0456">Lyase</keyword>
<sequence length="254" mass="28280">MNAKALIQGSSLTKNLDVQFTKNWDICDENGRVRDTEMNWEVPVTGTIYGVALNYRETLQAYESAFQEKPYNKPPEAPVLYIKPKNTWTPHQAPVYVPEDVSELQTGPALGVVLKQTATQVSPEDALDFVAGYTVVNDVHIPHESLHRPAIKEQARDRFCPIGPWVLNTSEISDPDHLQIKTYVNDQLVHEANTSSLVRSVRHLISDVTAFMSLGKGDVLMVGVPHGTPRVKSSDTVKVEIEKVGILENTIQPE</sequence>
<dbReference type="InterPro" id="IPR011234">
    <property type="entry name" value="Fumarylacetoacetase-like_C"/>
</dbReference>
<keyword evidence="1" id="KW-0479">Metal-binding</keyword>
<dbReference type="Pfam" id="PF01557">
    <property type="entry name" value="FAA_hydrolase"/>
    <property type="match status" value="1"/>
</dbReference>
<proteinExistence type="predicted"/>
<dbReference type="GO" id="GO:0018800">
    <property type="term" value="F:5-oxopent-3-ene-1,2,5-tricarboxylate decarboxylase activity"/>
    <property type="evidence" value="ECO:0007669"/>
    <property type="project" value="UniProtKB-EC"/>
</dbReference>
<name>A0A841PVQ8_9BACL</name>
<dbReference type="InterPro" id="IPR036663">
    <property type="entry name" value="Fumarylacetoacetase_C_sf"/>
</dbReference>
<comment type="caution">
    <text evidence="3">The sequence shown here is derived from an EMBL/GenBank/DDBJ whole genome shotgun (WGS) entry which is preliminary data.</text>
</comment>
<dbReference type="Proteomes" id="UP000568839">
    <property type="component" value="Unassembled WGS sequence"/>
</dbReference>
<dbReference type="EC" id="5.3.3.-" evidence="3"/>
<evidence type="ECO:0000256" key="1">
    <source>
        <dbReference type="ARBA" id="ARBA00022723"/>
    </source>
</evidence>
<organism evidence="3 4">
    <name type="scientific">Geomicrobium halophilum</name>
    <dbReference type="NCBI Taxonomy" id="549000"/>
    <lineage>
        <taxon>Bacteria</taxon>
        <taxon>Bacillati</taxon>
        <taxon>Bacillota</taxon>
        <taxon>Bacilli</taxon>
        <taxon>Bacillales</taxon>
        <taxon>Geomicrobium</taxon>
    </lineage>
</organism>
<dbReference type="AlphaFoldDB" id="A0A841PVQ8"/>
<dbReference type="Gene3D" id="3.90.850.10">
    <property type="entry name" value="Fumarylacetoacetase-like, C-terminal domain"/>
    <property type="match status" value="1"/>
</dbReference>